<dbReference type="PATRIC" id="fig|1303518.3.peg.789"/>
<gene>
    <name evidence="1" type="ORF">CCALI_00780</name>
</gene>
<organism evidence="1 2">
    <name type="scientific">Chthonomonas calidirosea (strain DSM 23976 / ICMP 18418 / T49)</name>
    <dbReference type="NCBI Taxonomy" id="1303518"/>
    <lineage>
        <taxon>Bacteria</taxon>
        <taxon>Bacillati</taxon>
        <taxon>Armatimonadota</taxon>
        <taxon>Chthonomonadia</taxon>
        <taxon>Chthonomonadales</taxon>
        <taxon>Chthonomonadaceae</taxon>
        <taxon>Chthonomonas</taxon>
    </lineage>
</organism>
<dbReference type="AlphaFoldDB" id="S0ETQ5"/>
<dbReference type="STRING" id="454171.CP488_00371"/>
<dbReference type="HOGENOM" id="CLU_1923863_0_0_0"/>
<sequence length="131" mass="14967">MKHSAASDLIVSWAPPEWFCNSFPLEAPDQRIMTMERLVFLLQTLLDATSEENYTPLQKVLHVAHILVTMQGNDGLWPSEFDLVTAAPLSPKRSDAPLPLFQRLNAMLASSEFEHSLRYTQEKSRDRAKRK</sequence>
<protein>
    <submittedName>
        <fullName evidence="1">Uncharacterized protein</fullName>
    </submittedName>
</protein>
<dbReference type="InParanoid" id="S0ETQ5"/>
<dbReference type="KEGG" id="ccz:CCALI_00780"/>
<keyword evidence="2" id="KW-1185">Reference proteome</keyword>
<accession>S0ETQ5</accession>
<evidence type="ECO:0000313" key="2">
    <source>
        <dbReference type="Proteomes" id="UP000014227"/>
    </source>
</evidence>
<dbReference type="EMBL" id="HF951689">
    <property type="protein sequence ID" value="CCW34605.1"/>
    <property type="molecule type" value="Genomic_DNA"/>
</dbReference>
<dbReference type="Proteomes" id="UP000014227">
    <property type="component" value="Chromosome I"/>
</dbReference>
<proteinExistence type="predicted"/>
<name>S0ETQ5_CHTCT</name>
<evidence type="ECO:0000313" key="1">
    <source>
        <dbReference type="EMBL" id="CCW34605.1"/>
    </source>
</evidence>
<reference evidence="2" key="1">
    <citation type="submission" date="2013-03" db="EMBL/GenBank/DDBJ databases">
        <title>Genome sequence of Chthonomonas calidirosea, the first sequenced genome from the Armatimonadetes phylum (formally candidate division OP10).</title>
        <authorList>
            <person name="Lee K.C.Y."/>
            <person name="Morgan X.C."/>
            <person name="Dunfield P.F."/>
            <person name="Tamas I."/>
            <person name="Houghton K.M."/>
            <person name="Vyssotski M."/>
            <person name="Ryan J.L.J."/>
            <person name="Lagutin K."/>
            <person name="McDonald I.R."/>
            <person name="Stott M.B."/>
        </authorList>
    </citation>
    <scope>NUCLEOTIDE SEQUENCE [LARGE SCALE GENOMIC DNA]</scope>
    <source>
        <strain evidence="2">DSM 23976 / ICMP 18418 / T49</strain>
    </source>
</reference>